<evidence type="ECO:0000256" key="2">
    <source>
        <dbReference type="ARBA" id="ARBA00022490"/>
    </source>
</evidence>
<protein>
    <submittedName>
        <fullName evidence="7 8">Pyroglutamyl-peptidase 1</fullName>
    </submittedName>
</protein>
<dbReference type="RefSeq" id="XP_015512751.1">
    <property type="nucleotide sequence ID" value="XM_015657265.1"/>
</dbReference>
<reference evidence="7 8" key="1">
    <citation type="submission" date="2025-04" db="UniProtKB">
        <authorList>
            <consortium name="RefSeq"/>
        </authorList>
    </citation>
    <scope>IDENTIFICATION</scope>
    <source>
        <tissue evidence="7 8">Whole body</tissue>
    </source>
</reference>
<dbReference type="OrthoDB" id="407146at2759"/>
<dbReference type="SUPFAM" id="SSF53182">
    <property type="entry name" value="Pyrrolidone carboxyl peptidase (pyroglutamate aminopeptidase)"/>
    <property type="match status" value="1"/>
</dbReference>
<dbReference type="CDD" id="cd00501">
    <property type="entry name" value="Peptidase_C15"/>
    <property type="match status" value="1"/>
</dbReference>
<dbReference type="Proteomes" id="UP000829291">
    <property type="component" value="Chromosome 5"/>
</dbReference>
<proteinExistence type="inferred from homology"/>
<dbReference type="PANTHER" id="PTHR23402">
    <property type="entry name" value="PROTEASE FAMILY C15 PYROGLUTAMYL-PEPTIDASE I-RELATED"/>
    <property type="match status" value="1"/>
</dbReference>
<gene>
    <name evidence="7 8" type="primary">LOC107219163</name>
</gene>
<comment type="similarity">
    <text evidence="1">Belongs to the peptidase C15 family.</text>
</comment>
<dbReference type="PANTHER" id="PTHR23402:SF1">
    <property type="entry name" value="PYROGLUTAMYL-PEPTIDASE I"/>
    <property type="match status" value="1"/>
</dbReference>
<keyword evidence="3" id="KW-0645">Protease</keyword>
<organism evidence="6 8">
    <name type="scientific">Neodiprion lecontei</name>
    <name type="common">Redheaded pine sawfly</name>
    <dbReference type="NCBI Taxonomy" id="441921"/>
    <lineage>
        <taxon>Eukaryota</taxon>
        <taxon>Metazoa</taxon>
        <taxon>Ecdysozoa</taxon>
        <taxon>Arthropoda</taxon>
        <taxon>Hexapoda</taxon>
        <taxon>Insecta</taxon>
        <taxon>Pterygota</taxon>
        <taxon>Neoptera</taxon>
        <taxon>Endopterygota</taxon>
        <taxon>Hymenoptera</taxon>
        <taxon>Tenthredinoidea</taxon>
        <taxon>Diprionidae</taxon>
        <taxon>Diprioninae</taxon>
        <taxon>Neodiprion</taxon>
    </lineage>
</organism>
<dbReference type="InterPro" id="IPR036440">
    <property type="entry name" value="Peptidase_C15-like_sf"/>
</dbReference>
<evidence type="ECO:0000313" key="7">
    <source>
        <dbReference type="RefSeq" id="XP_015512750.1"/>
    </source>
</evidence>
<dbReference type="GO" id="GO:0006508">
    <property type="term" value="P:proteolysis"/>
    <property type="evidence" value="ECO:0007669"/>
    <property type="project" value="UniProtKB-KW"/>
</dbReference>
<dbReference type="KEGG" id="nlo:107219163"/>
<evidence type="ECO:0000256" key="1">
    <source>
        <dbReference type="ARBA" id="ARBA00006641"/>
    </source>
</evidence>
<dbReference type="Gene3D" id="3.40.630.20">
    <property type="entry name" value="Peptidase C15, pyroglutamyl peptidase I-like"/>
    <property type="match status" value="1"/>
</dbReference>
<evidence type="ECO:0000256" key="4">
    <source>
        <dbReference type="ARBA" id="ARBA00022801"/>
    </source>
</evidence>
<keyword evidence="4" id="KW-0378">Hydrolase</keyword>
<keyword evidence="2" id="KW-0963">Cytoplasm</keyword>
<name>A0A6J0BED5_NEOLC</name>
<dbReference type="InterPro" id="IPR000816">
    <property type="entry name" value="Peptidase_C15"/>
</dbReference>
<evidence type="ECO:0000313" key="6">
    <source>
        <dbReference type="Proteomes" id="UP000829291"/>
    </source>
</evidence>
<dbReference type="AlphaFoldDB" id="A0A6J0BED5"/>
<dbReference type="RefSeq" id="XP_015512750.1">
    <property type="nucleotide sequence ID" value="XM_015657264.1"/>
</dbReference>
<keyword evidence="6" id="KW-1185">Reference proteome</keyword>
<evidence type="ECO:0000256" key="3">
    <source>
        <dbReference type="ARBA" id="ARBA00022670"/>
    </source>
</evidence>
<dbReference type="GO" id="GO:0016920">
    <property type="term" value="F:pyroglutamyl-peptidase activity"/>
    <property type="evidence" value="ECO:0007669"/>
    <property type="project" value="InterPro"/>
</dbReference>
<dbReference type="PRINTS" id="PR00706">
    <property type="entry name" value="PYROGLUPTASE"/>
</dbReference>
<sequence>MTDNGNNKGNRVVLVTGFGPFAGHPKNASWEAVKELKNSDLEDVCNVTMVTMEVPVAYESVSHLIPKLWLEHKPMLVVHIGVSGMANCLELECRAHGSGYNKLDVFQSLPTAENELLEDPGEVIETGINVKRICDELNCRDDSISSNDEGCRAVLSKDAGLYLCEYIFRKSLEIRSDNTIFVHVPDLNVYPATKSAKGLYHVIRLALEELDAAKN</sequence>
<accession>A0A6J0BED5</accession>
<dbReference type="GeneID" id="107219163"/>
<dbReference type="Pfam" id="PF01470">
    <property type="entry name" value="Peptidase_C15"/>
    <property type="match status" value="1"/>
</dbReference>
<evidence type="ECO:0000313" key="8">
    <source>
        <dbReference type="RefSeq" id="XP_015512751.1"/>
    </source>
</evidence>
<keyword evidence="5" id="KW-0788">Thiol protease</keyword>
<evidence type="ECO:0000256" key="5">
    <source>
        <dbReference type="ARBA" id="ARBA00022807"/>
    </source>
</evidence>
<dbReference type="InterPro" id="IPR016125">
    <property type="entry name" value="Peptidase_C15-like"/>
</dbReference>
<dbReference type="GO" id="GO:0005829">
    <property type="term" value="C:cytosol"/>
    <property type="evidence" value="ECO:0007669"/>
    <property type="project" value="InterPro"/>
</dbReference>